<gene>
    <name evidence="7" type="ORF">HCB69_05960</name>
    <name evidence="8" type="ORF">HCC36_08900</name>
</gene>
<organism evidence="7 10">
    <name type="scientific">Listeria booriae</name>
    <dbReference type="NCBI Taxonomy" id="1552123"/>
    <lineage>
        <taxon>Bacteria</taxon>
        <taxon>Bacillati</taxon>
        <taxon>Bacillota</taxon>
        <taxon>Bacilli</taxon>
        <taxon>Bacillales</taxon>
        <taxon>Listeriaceae</taxon>
        <taxon>Listeria</taxon>
    </lineage>
</organism>
<evidence type="ECO:0000256" key="2">
    <source>
        <dbReference type="ARBA" id="ARBA00022723"/>
    </source>
</evidence>
<evidence type="ECO:0000256" key="6">
    <source>
        <dbReference type="HAMAP-Rule" id="MF_01246"/>
    </source>
</evidence>
<dbReference type="EMBL" id="JAARZT010000015">
    <property type="protein sequence ID" value="MBC2293343.1"/>
    <property type="molecule type" value="Genomic_DNA"/>
</dbReference>
<dbReference type="InterPro" id="IPR006879">
    <property type="entry name" value="YdjC-like"/>
</dbReference>
<dbReference type="PANTHER" id="PTHR31609">
    <property type="entry name" value="YDJC DEACETYLASE FAMILY MEMBER"/>
    <property type="match status" value="1"/>
</dbReference>
<evidence type="ECO:0000256" key="5">
    <source>
        <dbReference type="ARBA" id="ARBA00023277"/>
    </source>
</evidence>
<dbReference type="Pfam" id="PF04794">
    <property type="entry name" value="YdjC"/>
    <property type="match status" value="1"/>
</dbReference>
<feature type="binding site" evidence="6">
    <location>
        <position position="123"/>
    </location>
    <ligand>
        <name>Mg(2+)</name>
        <dbReference type="ChEBI" id="CHEBI:18420"/>
    </ligand>
</feature>
<dbReference type="GO" id="GO:0000272">
    <property type="term" value="P:polysaccharide catabolic process"/>
    <property type="evidence" value="ECO:0007669"/>
    <property type="project" value="InterPro"/>
</dbReference>
<evidence type="ECO:0000313" key="9">
    <source>
        <dbReference type="Proteomes" id="UP000543005"/>
    </source>
</evidence>
<comment type="function">
    <text evidence="6">Probably catalyzes the deacetylation of acetylated carbohydrates an important step in the degradation of oligosaccharides.</text>
</comment>
<dbReference type="HAMAP" id="MF_01246">
    <property type="entry name" value="COD"/>
    <property type="match status" value="1"/>
</dbReference>
<dbReference type="GO" id="GO:0019213">
    <property type="term" value="F:deacetylase activity"/>
    <property type="evidence" value="ECO:0007669"/>
    <property type="project" value="TreeGrafter"/>
</dbReference>
<evidence type="ECO:0000256" key="3">
    <source>
        <dbReference type="ARBA" id="ARBA00022801"/>
    </source>
</evidence>
<dbReference type="PANTHER" id="PTHR31609:SF1">
    <property type="entry name" value="CARBOHYDRATE DEACETYLASE"/>
    <property type="match status" value="1"/>
</dbReference>
<evidence type="ECO:0000256" key="4">
    <source>
        <dbReference type="ARBA" id="ARBA00022842"/>
    </source>
</evidence>
<comment type="cofactor">
    <cofactor evidence="1 6">
        <name>Mg(2+)</name>
        <dbReference type="ChEBI" id="CHEBI:18420"/>
    </cofactor>
</comment>
<evidence type="ECO:0000313" key="8">
    <source>
        <dbReference type="EMBL" id="MBC2293343.1"/>
    </source>
</evidence>
<protein>
    <recommendedName>
        <fullName evidence="6">Carbohydrate deacetylase</fullName>
        <ecNumber evidence="6">3.5.1.-</ecNumber>
    </recommendedName>
</protein>
<reference evidence="9 10" key="1">
    <citation type="submission" date="2020-03" db="EMBL/GenBank/DDBJ databases">
        <title>Soil Listeria distribution.</title>
        <authorList>
            <person name="Liao J."/>
            <person name="Wiedmann M."/>
        </authorList>
    </citation>
    <scope>NUCLEOTIDE SEQUENCE [LARGE SCALE GENOMIC DNA]</scope>
    <source>
        <strain evidence="8 9">FSL L7-0051</strain>
        <strain evidence="7 10">FSL L7-0054</strain>
    </source>
</reference>
<dbReference type="GO" id="GO:0016811">
    <property type="term" value="F:hydrolase activity, acting on carbon-nitrogen (but not peptide) bonds, in linear amides"/>
    <property type="evidence" value="ECO:0007669"/>
    <property type="project" value="UniProtKB-UniRule"/>
</dbReference>
<dbReference type="SUPFAM" id="SSF88713">
    <property type="entry name" value="Glycoside hydrolase/deacetylase"/>
    <property type="match status" value="1"/>
</dbReference>
<feature type="binding site" evidence="6">
    <location>
        <position position="59"/>
    </location>
    <ligand>
        <name>Mg(2+)</name>
        <dbReference type="ChEBI" id="CHEBI:18420"/>
    </ligand>
</feature>
<dbReference type="AlphaFoldDB" id="A0A7X0ZPC4"/>
<sequence>MKLIINADDFGLTRGINYGIIDAHYLGVLTSTTLMVTMPAFEHAVDLAKQTPTLAIGLHLNLTLGKPLTNGSSLVDSNGEMIKPKYITPEYPYEEVEIYEEFRAQYHRFFAYMKKKPSHLDSHLFATDIYPAAWRAATQLAEELDIPLRNHDTGDFEHVAFMWEKPLNIPYGQYRNLDYIFDYASDILAYDYVEIMTHPGYLDSFILENSTYSKPRAYELASLVEPKMRQFLNKHNVALISYHDVPKKKK</sequence>
<dbReference type="Proteomes" id="UP000585696">
    <property type="component" value="Unassembled WGS sequence"/>
</dbReference>
<keyword evidence="2 6" id="KW-0479">Metal-binding</keyword>
<comment type="similarity">
    <text evidence="6">Belongs to the YdjC deacetylase family.</text>
</comment>
<evidence type="ECO:0000256" key="1">
    <source>
        <dbReference type="ARBA" id="ARBA00001946"/>
    </source>
</evidence>
<dbReference type="CDD" id="cd10803">
    <property type="entry name" value="YdjC_EF3048_like"/>
    <property type="match status" value="1"/>
</dbReference>
<proteinExistence type="inferred from homology"/>
<dbReference type="InterPro" id="IPR022948">
    <property type="entry name" value="COD_ChbG_bac"/>
</dbReference>
<dbReference type="EMBL" id="JAARZS010000012">
    <property type="protein sequence ID" value="MBC2283917.1"/>
    <property type="molecule type" value="Genomic_DNA"/>
</dbReference>
<dbReference type="GO" id="GO:0046872">
    <property type="term" value="F:metal ion binding"/>
    <property type="evidence" value="ECO:0007669"/>
    <property type="project" value="UniProtKB-KW"/>
</dbReference>
<dbReference type="Proteomes" id="UP000543005">
    <property type="component" value="Unassembled WGS sequence"/>
</dbReference>
<evidence type="ECO:0000313" key="10">
    <source>
        <dbReference type="Proteomes" id="UP000585696"/>
    </source>
</evidence>
<keyword evidence="4 6" id="KW-0460">Magnesium</keyword>
<keyword evidence="3 6" id="KW-0378">Hydrolase</keyword>
<accession>A0A7X0ZPC4</accession>
<dbReference type="RefSeq" id="WP_185629284.1">
    <property type="nucleotide sequence ID" value="NZ_JAARZS010000012.1"/>
</dbReference>
<comment type="caution">
    <text evidence="7">The sequence shown here is derived from an EMBL/GenBank/DDBJ whole genome shotgun (WGS) entry which is preliminary data.</text>
</comment>
<dbReference type="Gene3D" id="3.20.20.370">
    <property type="entry name" value="Glycoside hydrolase/deacetylase"/>
    <property type="match status" value="1"/>
</dbReference>
<dbReference type="EC" id="3.5.1.-" evidence="6"/>
<comment type="subunit">
    <text evidence="6">Homodimer.</text>
</comment>
<name>A0A7X0ZPC4_9LIST</name>
<keyword evidence="5 6" id="KW-0119">Carbohydrate metabolism</keyword>
<dbReference type="InterPro" id="IPR011330">
    <property type="entry name" value="Glyco_hydro/deAcase_b/a-brl"/>
</dbReference>
<evidence type="ECO:0000313" key="7">
    <source>
        <dbReference type="EMBL" id="MBC2283917.1"/>
    </source>
</evidence>